<evidence type="ECO:0000259" key="15">
    <source>
        <dbReference type="Pfam" id="PF00432"/>
    </source>
</evidence>
<dbReference type="PANTHER" id="PTHR11774:SF6">
    <property type="entry name" value="PROTEIN FARNESYLTRANSFERASE SUBUNIT BETA"/>
    <property type="match status" value="1"/>
</dbReference>
<dbReference type="AlphaFoldDB" id="A0A7R8Z0M6"/>
<evidence type="ECO:0000256" key="3">
    <source>
        <dbReference type="ARBA" id="ARBA00015798"/>
    </source>
</evidence>
<keyword evidence="17" id="KW-1185">Reference proteome</keyword>
<evidence type="ECO:0000256" key="5">
    <source>
        <dbReference type="ARBA" id="ARBA00022602"/>
    </source>
</evidence>
<keyword evidence="6 14" id="KW-0808">Transferase</keyword>
<evidence type="ECO:0000256" key="13">
    <source>
        <dbReference type="ARBA" id="ARBA00064192"/>
    </source>
</evidence>
<comment type="cofactor">
    <cofactor evidence="14">
        <name>Zn(2+)</name>
        <dbReference type="ChEBI" id="CHEBI:29105"/>
    </cofactor>
    <text evidence="14">Binds 1 zinc ion per subunit.</text>
</comment>
<accession>A0A7R8Z0M6</accession>
<comment type="similarity">
    <text evidence="1 14">Belongs to the protein prenyltransferase subunit beta family.</text>
</comment>
<dbReference type="EMBL" id="LR899014">
    <property type="protein sequence ID" value="CAD7092769.1"/>
    <property type="molecule type" value="Genomic_DNA"/>
</dbReference>
<dbReference type="InterPro" id="IPR001330">
    <property type="entry name" value="Prenyltrans"/>
</dbReference>
<evidence type="ECO:0000256" key="11">
    <source>
        <dbReference type="ARBA" id="ARBA00050225"/>
    </source>
</evidence>
<evidence type="ECO:0000256" key="14">
    <source>
        <dbReference type="RuleBase" id="RU365056"/>
    </source>
</evidence>
<reference evidence="16 17" key="1">
    <citation type="submission" date="2020-11" db="EMBL/GenBank/DDBJ databases">
        <authorList>
            <person name="Wallbank WR R."/>
            <person name="Pardo Diaz C."/>
            <person name="Kozak K."/>
            <person name="Martin S."/>
            <person name="Jiggins C."/>
            <person name="Moest M."/>
            <person name="Warren A I."/>
            <person name="Generalovic N T."/>
            <person name="Byers J.R.P. K."/>
            <person name="Montejo-Kovacevich G."/>
            <person name="Yen C E."/>
        </authorList>
    </citation>
    <scope>NUCLEOTIDE SEQUENCE [LARGE SCALE GENOMIC DNA]</scope>
</reference>
<comment type="subunit">
    <text evidence="13">Heterodimer of FNTA and FNTB.</text>
</comment>
<evidence type="ECO:0000256" key="1">
    <source>
        <dbReference type="ARBA" id="ARBA00010497"/>
    </source>
</evidence>
<gene>
    <name evidence="16" type="ORF">HERILL_LOCUS15102</name>
</gene>
<dbReference type="Pfam" id="PF00432">
    <property type="entry name" value="Prenyltrans"/>
    <property type="match status" value="1"/>
</dbReference>
<dbReference type="InterPro" id="IPR026872">
    <property type="entry name" value="FTB"/>
</dbReference>
<dbReference type="InterPro" id="IPR045089">
    <property type="entry name" value="PGGT1B-like"/>
</dbReference>
<name>A0A7R8Z0M6_HERIL</name>
<dbReference type="EC" id="2.5.1.58" evidence="2 14"/>
<keyword evidence="8" id="KW-0677">Repeat</keyword>
<dbReference type="InParanoid" id="A0A7R8Z0M6"/>
<dbReference type="GO" id="GO:0005965">
    <property type="term" value="C:protein farnesyltransferase complex"/>
    <property type="evidence" value="ECO:0007669"/>
    <property type="project" value="UniProtKB-UniRule"/>
</dbReference>
<protein>
    <recommendedName>
        <fullName evidence="3 14">Protein farnesyltransferase subunit beta</fullName>
        <shortName evidence="14">FTase-beta</shortName>
        <ecNumber evidence="2 14">2.5.1.58</ecNumber>
    </recommendedName>
</protein>
<dbReference type="FunCoup" id="A0A7R8Z0M6">
    <property type="interactions" value="720"/>
</dbReference>
<dbReference type="InterPro" id="IPR008930">
    <property type="entry name" value="Terpenoid_cyclase/PrenylTrfase"/>
</dbReference>
<dbReference type="PANTHER" id="PTHR11774">
    <property type="entry name" value="GERANYLGERANYL TRANSFERASE TYPE BETA SUBUNIT"/>
    <property type="match status" value="1"/>
</dbReference>
<keyword evidence="10" id="KW-0443">Lipid metabolism</keyword>
<dbReference type="FunFam" id="1.50.10.20:FF:000007">
    <property type="entry name" value="Protein farnesyltransferase subunit beta"/>
    <property type="match status" value="1"/>
</dbReference>
<comment type="subunit">
    <text evidence="14">Heterodimer of an alpha and a beta subunit.</text>
</comment>
<keyword evidence="4" id="KW-0597">Phosphoprotein</keyword>
<dbReference type="CDD" id="cd02893">
    <property type="entry name" value="FTase"/>
    <property type="match status" value="1"/>
</dbReference>
<dbReference type="GO" id="GO:0006629">
    <property type="term" value="P:lipid metabolic process"/>
    <property type="evidence" value="ECO:0007669"/>
    <property type="project" value="UniProtKB-KW"/>
</dbReference>
<keyword evidence="5 14" id="KW-0637">Prenyltransferase</keyword>
<evidence type="ECO:0000256" key="7">
    <source>
        <dbReference type="ARBA" id="ARBA00022723"/>
    </source>
</evidence>
<proteinExistence type="inferred from homology"/>
<evidence type="ECO:0000256" key="2">
    <source>
        <dbReference type="ARBA" id="ARBA00012702"/>
    </source>
</evidence>
<evidence type="ECO:0000313" key="17">
    <source>
        <dbReference type="Proteomes" id="UP000594454"/>
    </source>
</evidence>
<evidence type="ECO:0000313" key="16">
    <source>
        <dbReference type="EMBL" id="CAD7092769.1"/>
    </source>
</evidence>
<keyword evidence="7 14" id="KW-0479">Metal-binding</keyword>
<sequence length="427" mass="48174">MESPAEFRDFAALKREKFNDERISTITSREQINTEHLIEKCFDRFEQLKCLDQSLPYFYRDQHIRYLENALRYLSSSYECLDSSRPWLVYWILNPAHLLNFKFSDELLDNVVDFLEKCRAPTGGFGGGPGQYAHLAPTYAAVNSLCIIGTERAYEAINRKTLKQFLLSVRDPDGAFRLHVDGETDVRGAYCALSCAKLVNFSEEEEKEVFRGTADWVASCQTYEGGFGGAPDLEAHGGYTFCGIASLVFLGCTDKCNLDRLLKWTASRQMRFEGGFQGRTNKLVDGCYSFWVGAIFPIVKAILMKNDPAASEILQNHLLNSEALQEYILLCCQKPNGGLIDKPGKPQDLYHTCYTLSGVSVAQHCSSYLQPYVLGNPENELLPVHPLHNVPPMSVINCIKYFQKCSFYDDEMSSDKSDETNNSKPSS</sequence>
<dbReference type="OMA" id="WCIYWIL"/>
<dbReference type="GO" id="GO:0008270">
    <property type="term" value="F:zinc ion binding"/>
    <property type="evidence" value="ECO:0007669"/>
    <property type="project" value="UniProtKB-UniRule"/>
</dbReference>
<dbReference type="Gene3D" id="1.50.10.20">
    <property type="match status" value="1"/>
</dbReference>
<comment type="function">
    <text evidence="14">Catalyzes the transfer of a farnesyl moiety from farnesyl diphosphate to a cysteine at the fourth position from the C-terminus of several proteins. The beta subunit is responsible for peptide-binding.</text>
</comment>
<evidence type="ECO:0000256" key="9">
    <source>
        <dbReference type="ARBA" id="ARBA00022833"/>
    </source>
</evidence>
<feature type="domain" description="Prenyltransferase alpha-alpha toroid" evidence="15">
    <location>
        <begin position="58"/>
        <end position="390"/>
    </location>
</feature>
<evidence type="ECO:0000256" key="12">
    <source>
        <dbReference type="ARBA" id="ARBA00055850"/>
    </source>
</evidence>
<evidence type="ECO:0000256" key="8">
    <source>
        <dbReference type="ARBA" id="ARBA00022737"/>
    </source>
</evidence>
<evidence type="ECO:0000256" key="10">
    <source>
        <dbReference type="ARBA" id="ARBA00023098"/>
    </source>
</evidence>
<evidence type="ECO:0000256" key="4">
    <source>
        <dbReference type="ARBA" id="ARBA00022553"/>
    </source>
</evidence>
<dbReference type="GO" id="GO:0097354">
    <property type="term" value="P:prenylation"/>
    <property type="evidence" value="ECO:0007669"/>
    <property type="project" value="UniProtKB-UniRule"/>
</dbReference>
<evidence type="ECO:0000256" key="6">
    <source>
        <dbReference type="ARBA" id="ARBA00022679"/>
    </source>
</evidence>
<keyword evidence="9 14" id="KW-0862">Zinc</keyword>
<comment type="catalytic activity">
    <reaction evidence="11">
        <text>L-cysteinyl-[protein] + (2E,6E)-farnesyl diphosphate = S-(2E,6E)-farnesyl-L-cysteinyl-[protein] + diphosphate</text>
        <dbReference type="Rhea" id="RHEA:13345"/>
        <dbReference type="Rhea" id="RHEA-COMP:10131"/>
        <dbReference type="Rhea" id="RHEA-COMP:11535"/>
        <dbReference type="ChEBI" id="CHEBI:29950"/>
        <dbReference type="ChEBI" id="CHEBI:33019"/>
        <dbReference type="ChEBI" id="CHEBI:86019"/>
        <dbReference type="ChEBI" id="CHEBI:175763"/>
        <dbReference type="EC" id="2.5.1.58"/>
    </reaction>
</comment>
<dbReference type="Proteomes" id="UP000594454">
    <property type="component" value="Chromosome 6"/>
</dbReference>
<comment type="function">
    <text evidence="12">Essential subunit of the farnesyltransferase complex. Catalyzes the transfer of a farnesyl moiety from farnesyl diphosphate to a cysteine at the fourth position from the C-terminus of several proteins having the C-terminal sequence Cys-aliphatic-aliphatic-X.</text>
</comment>
<dbReference type="OrthoDB" id="10261146at2759"/>
<organism evidence="16 17">
    <name type="scientific">Hermetia illucens</name>
    <name type="common">Black soldier fly</name>
    <dbReference type="NCBI Taxonomy" id="343691"/>
    <lineage>
        <taxon>Eukaryota</taxon>
        <taxon>Metazoa</taxon>
        <taxon>Ecdysozoa</taxon>
        <taxon>Arthropoda</taxon>
        <taxon>Hexapoda</taxon>
        <taxon>Insecta</taxon>
        <taxon>Pterygota</taxon>
        <taxon>Neoptera</taxon>
        <taxon>Endopterygota</taxon>
        <taxon>Diptera</taxon>
        <taxon>Brachycera</taxon>
        <taxon>Stratiomyomorpha</taxon>
        <taxon>Stratiomyidae</taxon>
        <taxon>Hermetiinae</taxon>
        <taxon>Hermetia</taxon>
    </lineage>
</organism>
<dbReference type="SUPFAM" id="SSF48239">
    <property type="entry name" value="Terpenoid cyclases/Protein prenyltransferases"/>
    <property type="match status" value="1"/>
</dbReference>
<dbReference type="GO" id="GO:0004660">
    <property type="term" value="F:protein farnesyltransferase activity"/>
    <property type="evidence" value="ECO:0007669"/>
    <property type="project" value="UniProtKB-UniRule"/>
</dbReference>